<dbReference type="GO" id="GO:0004072">
    <property type="term" value="F:aspartate kinase activity"/>
    <property type="evidence" value="ECO:0007669"/>
    <property type="project" value="UniProtKB-EC"/>
</dbReference>
<keyword evidence="12" id="KW-0220">Diaminopimelate biosynthesis</keyword>
<keyword evidence="9 16" id="KW-0547">Nucleotide-binding</keyword>
<dbReference type="EMBL" id="CP106877">
    <property type="protein sequence ID" value="WAA11619.1"/>
    <property type="molecule type" value="Genomic_DNA"/>
</dbReference>
<dbReference type="RefSeq" id="WP_275419729.1">
    <property type="nucleotide sequence ID" value="NZ_CP106877.1"/>
</dbReference>
<comment type="function">
    <text evidence="1">Catalyzes the phosphorylation of the beta-carboxyl group of aspartic acid with ATP to yield 4-phospho-L-aspartate, which is involved in the branched biosynthetic pathway leading to the biosynthesis of amino acids threonine, isoleucine and methionine.</text>
</comment>
<dbReference type="Gene3D" id="3.40.1160.10">
    <property type="entry name" value="Acetylglutamate kinase-like"/>
    <property type="match status" value="1"/>
</dbReference>
<sequence>MGMIVQKFGGTSVATMEKIRRATSWVIEEKRRGNDVVVTVSAMGKTTDELIHLASEFNVRENRREMDLLLSTGEQITVALFTMALQEQGFDAIGLTGWQAGIVTEPVHGRARIVSVQIDRIQKELARDKIVIVAGFQGISTDGEITTLGRGGSDTTAVALAAMLQANRCDIFTDVTGVFTSDPRYIQKARQLSSISYDEMLELAHLGANVLHPRAVEFAKNYQIPLVVRSSMENKQGTIVEEVVSMEKDLIVRGVAFEKDITRIKVFGVPNEIHSLSAIFSILAEHHINVDIIIQSATESNPNSVSFSIKTEDLEATIQLLESKKKDIPFDHLEWESGLAKVSIVGSEMISNPGVAAKMFSCLSAEGIFIKMVSTSEIKISVVLDEKHMIRASDLLHNAFQLEKVSELAY</sequence>
<evidence type="ECO:0000313" key="21">
    <source>
        <dbReference type="Proteomes" id="UP001164726"/>
    </source>
</evidence>
<keyword evidence="6 18" id="KW-0028">Amino-acid biosynthesis</keyword>
<feature type="binding site" evidence="16">
    <location>
        <position position="74"/>
    </location>
    <ligand>
        <name>substrate</name>
    </ligand>
</feature>
<evidence type="ECO:0000256" key="11">
    <source>
        <dbReference type="ARBA" id="ARBA00022840"/>
    </source>
</evidence>
<dbReference type="NCBIfam" id="NF005155">
    <property type="entry name" value="PRK06635.1-4"/>
    <property type="match status" value="1"/>
</dbReference>
<dbReference type="InterPro" id="IPR045865">
    <property type="entry name" value="ACT-like_dom_sf"/>
</dbReference>
<dbReference type="InterPro" id="IPR018042">
    <property type="entry name" value="Aspartate_kinase_CS"/>
</dbReference>
<comment type="pathway">
    <text evidence="4 18">Amino-acid biosynthesis; L-threonine biosynthesis; L-threonine from L-aspartate: step 1/5.</text>
</comment>
<feature type="binding site" evidence="16">
    <location>
        <begin position="173"/>
        <end position="174"/>
    </location>
    <ligand>
        <name>ATP</name>
        <dbReference type="ChEBI" id="CHEBI:30616"/>
    </ligand>
</feature>
<comment type="pathway">
    <text evidence="3 18">Amino-acid biosynthesis; L-methionine biosynthesis via de novo pathway; L-homoserine from L-aspartate: step 1/3.</text>
</comment>
<evidence type="ECO:0000256" key="6">
    <source>
        <dbReference type="ARBA" id="ARBA00022605"/>
    </source>
</evidence>
<evidence type="ECO:0000256" key="1">
    <source>
        <dbReference type="ARBA" id="ARBA00003121"/>
    </source>
</evidence>
<dbReference type="FunFam" id="3.30.2130.10:FF:000001">
    <property type="entry name" value="Bifunctional aspartokinase/homoserine dehydrogenase"/>
    <property type="match status" value="1"/>
</dbReference>
<evidence type="ECO:0000256" key="9">
    <source>
        <dbReference type="ARBA" id="ARBA00022741"/>
    </source>
</evidence>
<evidence type="ECO:0000256" key="8">
    <source>
        <dbReference type="ARBA" id="ARBA00022737"/>
    </source>
</evidence>
<evidence type="ECO:0000256" key="10">
    <source>
        <dbReference type="ARBA" id="ARBA00022777"/>
    </source>
</evidence>
<dbReference type="FunFam" id="3.40.1160.10:FF:000002">
    <property type="entry name" value="Aspartokinase"/>
    <property type="match status" value="1"/>
</dbReference>
<feature type="binding site" evidence="16">
    <location>
        <begin position="7"/>
        <end position="10"/>
    </location>
    <ligand>
        <name>ATP</name>
        <dbReference type="ChEBI" id="CHEBI:30616"/>
    </ligand>
</feature>
<dbReference type="GO" id="GO:0009090">
    <property type="term" value="P:homoserine biosynthetic process"/>
    <property type="evidence" value="ECO:0007669"/>
    <property type="project" value="TreeGrafter"/>
</dbReference>
<evidence type="ECO:0000256" key="4">
    <source>
        <dbReference type="ARBA" id="ARBA00005139"/>
    </source>
</evidence>
<dbReference type="Pfam" id="PF22468">
    <property type="entry name" value="ACT_9"/>
    <property type="match status" value="1"/>
</dbReference>
<dbReference type="NCBIfam" id="NF005154">
    <property type="entry name" value="PRK06635.1-2"/>
    <property type="match status" value="1"/>
</dbReference>
<dbReference type="Proteomes" id="UP001164726">
    <property type="component" value="Chromosome"/>
</dbReference>
<dbReference type="GO" id="GO:0005829">
    <property type="term" value="C:cytosol"/>
    <property type="evidence" value="ECO:0007669"/>
    <property type="project" value="TreeGrafter"/>
</dbReference>
<dbReference type="CDD" id="cd04923">
    <property type="entry name" value="ACT_AK-LysC-DapG-like_2"/>
    <property type="match status" value="1"/>
</dbReference>
<evidence type="ECO:0000256" key="13">
    <source>
        <dbReference type="ARBA" id="ARBA00023154"/>
    </source>
</evidence>
<dbReference type="PANTHER" id="PTHR21499:SF68">
    <property type="entry name" value="ASPARTOKINASE 2"/>
    <property type="match status" value="1"/>
</dbReference>
<dbReference type="CDD" id="cd04246">
    <property type="entry name" value="AAK_AK-DapG-like"/>
    <property type="match status" value="1"/>
</dbReference>
<dbReference type="PROSITE" id="PS51671">
    <property type="entry name" value="ACT"/>
    <property type="match status" value="1"/>
</dbReference>
<dbReference type="Pfam" id="PF00696">
    <property type="entry name" value="AA_kinase"/>
    <property type="match status" value="1"/>
</dbReference>
<accession>A0A9E8LZL9</accession>
<dbReference type="Pfam" id="PF01842">
    <property type="entry name" value="ACT"/>
    <property type="match status" value="1"/>
</dbReference>
<evidence type="ECO:0000256" key="18">
    <source>
        <dbReference type="RuleBase" id="RU004249"/>
    </source>
</evidence>
<gene>
    <name evidence="20" type="ORF">OE105_08280</name>
</gene>
<dbReference type="InterPro" id="IPR054352">
    <property type="entry name" value="ACT_Aspartokinase"/>
</dbReference>
<comment type="catalytic activity">
    <reaction evidence="14 17">
        <text>L-aspartate + ATP = 4-phospho-L-aspartate + ADP</text>
        <dbReference type="Rhea" id="RHEA:23776"/>
        <dbReference type="ChEBI" id="CHEBI:29991"/>
        <dbReference type="ChEBI" id="CHEBI:30616"/>
        <dbReference type="ChEBI" id="CHEBI:57535"/>
        <dbReference type="ChEBI" id="CHEBI:456216"/>
        <dbReference type="EC" id="2.7.2.4"/>
    </reaction>
</comment>
<evidence type="ECO:0000313" key="20">
    <source>
        <dbReference type="EMBL" id="WAA11619.1"/>
    </source>
</evidence>
<dbReference type="NCBIfam" id="TIGR00656">
    <property type="entry name" value="asp_kin_monofn"/>
    <property type="match status" value="1"/>
</dbReference>
<dbReference type="NCBIfam" id="NF005156">
    <property type="entry name" value="PRK06635.1-5"/>
    <property type="match status" value="1"/>
</dbReference>
<dbReference type="Gene3D" id="3.30.2130.10">
    <property type="entry name" value="VC0802-like"/>
    <property type="match status" value="1"/>
</dbReference>
<reference evidence="20" key="1">
    <citation type="submission" date="2022-09" db="EMBL/GenBank/DDBJ databases">
        <title>Complete Genomes of Fervidibacillus albus and Fervidibacillus halotolerans isolated from tidal flat sediments.</title>
        <authorList>
            <person name="Kwon K.K."/>
            <person name="Yang S.-H."/>
            <person name="Park M.J."/>
            <person name="Oh H.-M."/>
        </authorList>
    </citation>
    <scope>NUCLEOTIDE SEQUENCE</scope>
    <source>
        <strain evidence="20">MEBiC13594</strain>
    </source>
</reference>
<keyword evidence="13" id="KW-0457">Lysine biosynthesis</keyword>
<dbReference type="PIRSF" id="PIRSF000726">
    <property type="entry name" value="Asp_kin"/>
    <property type="match status" value="1"/>
</dbReference>
<dbReference type="SUPFAM" id="SSF53633">
    <property type="entry name" value="Carbamate kinase-like"/>
    <property type="match status" value="1"/>
</dbReference>
<feature type="domain" description="ACT" evidence="19">
    <location>
        <begin position="264"/>
        <end position="347"/>
    </location>
</feature>
<evidence type="ECO:0000256" key="12">
    <source>
        <dbReference type="ARBA" id="ARBA00022915"/>
    </source>
</evidence>
<dbReference type="GO" id="GO:0009089">
    <property type="term" value="P:lysine biosynthetic process via diaminopimelate"/>
    <property type="evidence" value="ECO:0007669"/>
    <property type="project" value="InterPro"/>
</dbReference>
<evidence type="ECO:0000256" key="15">
    <source>
        <dbReference type="ARBA" id="ARBA00063835"/>
    </source>
</evidence>
<keyword evidence="11 16" id="KW-0067">ATP-binding</keyword>
<evidence type="ECO:0000256" key="3">
    <source>
        <dbReference type="ARBA" id="ARBA00004986"/>
    </source>
</evidence>
<dbReference type="GO" id="GO:0019877">
    <property type="term" value="P:diaminopimelate biosynthetic process"/>
    <property type="evidence" value="ECO:0007669"/>
    <property type="project" value="UniProtKB-KW"/>
</dbReference>
<evidence type="ECO:0000259" key="19">
    <source>
        <dbReference type="PROSITE" id="PS51671"/>
    </source>
</evidence>
<comment type="pathway">
    <text evidence="2 18">Amino-acid biosynthesis; L-lysine biosynthesis via DAP pathway; (S)-tetrahydrodipicolinate from L-aspartate: step 1/4.</text>
</comment>
<evidence type="ECO:0000256" key="14">
    <source>
        <dbReference type="ARBA" id="ARBA00047872"/>
    </source>
</evidence>
<name>A0A9E8LZL9_9BACI</name>
<evidence type="ECO:0000256" key="16">
    <source>
        <dbReference type="PIRSR" id="PIRSR000726-1"/>
    </source>
</evidence>
<dbReference type="KEGG" id="fhl:OE105_08280"/>
<dbReference type="InterPro" id="IPR001341">
    <property type="entry name" value="Asp_kinase"/>
</dbReference>
<dbReference type="CDD" id="cd04913">
    <property type="entry name" value="ACT_AKii-LysC-BS-like_1"/>
    <property type="match status" value="1"/>
</dbReference>
<keyword evidence="8" id="KW-0677">Repeat</keyword>
<dbReference type="AlphaFoldDB" id="A0A9E8LZL9"/>
<dbReference type="NCBIfam" id="TIGR00657">
    <property type="entry name" value="asp_kinases"/>
    <property type="match status" value="1"/>
</dbReference>
<feature type="binding site" evidence="16">
    <location>
        <position position="47"/>
    </location>
    <ligand>
        <name>substrate</name>
    </ligand>
</feature>
<organism evidence="20 21">
    <name type="scientific">Fervidibacillus halotolerans</name>
    <dbReference type="NCBI Taxonomy" id="2980027"/>
    <lineage>
        <taxon>Bacteria</taxon>
        <taxon>Bacillati</taxon>
        <taxon>Bacillota</taxon>
        <taxon>Bacilli</taxon>
        <taxon>Bacillales</taxon>
        <taxon>Bacillaceae</taxon>
        <taxon>Fervidibacillus</taxon>
    </lineage>
</organism>
<comment type="subunit">
    <text evidence="15">Tetramer consisting of 2 isoforms Alpha (catalytic and regulation) and of a homodimer of 2 isoforms Beta (regulation).</text>
</comment>
<dbReference type="PROSITE" id="PS00324">
    <property type="entry name" value="ASPARTOKINASE"/>
    <property type="match status" value="1"/>
</dbReference>
<evidence type="ECO:0000256" key="17">
    <source>
        <dbReference type="RuleBase" id="RU003448"/>
    </source>
</evidence>
<evidence type="ECO:0000256" key="5">
    <source>
        <dbReference type="ARBA" id="ARBA00010122"/>
    </source>
</evidence>
<dbReference type="InterPro" id="IPR005260">
    <property type="entry name" value="Asp_kin_monofn"/>
</dbReference>
<dbReference type="EC" id="2.7.2.4" evidence="17"/>
<evidence type="ECO:0000256" key="7">
    <source>
        <dbReference type="ARBA" id="ARBA00022679"/>
    </source>
</evidence>
<dbReference type="InterPro" id="IPR002912">
    <property type="entry name" value="ACT_dom"/>
</dbReference>
<dbReference type="GO" id="GO:0005524">
    <property type="term" value="F:ATP binding"/>
    <property type="evidence" value="ECO:0007669"/>
    <property type="project" value="UniProtKB-KW"/>
</dbReference>
<dbReference type="InterPro" id="IPR036393">
    <property type="entry name" value="AceGlu_kinase-like_sf"/>
</dbReference>
<keyword evidence="7 17" id="KW-0808">Transferase</keyword>
<feature type="binding site" evidence="16">
    <location>
        <position position="184"/>
    </location>
    <ligand>
        <name>ATP</name>
        <dbReference type="ChEBI" id="CHEBI:30616"/>
    </ligand>
</feature>
<evidence type="ECO:0000256" key="2">
    <source>
        <dbReference type="ARBA" id="ARBA00004766"/>
    </source>
</evidence>
<dbReference type="InterPro" id="IPR001048">
    <property type="entry name" value="Asp/Glu/Uridylate_kinase"/>
</dbReference>
<comment type="similarity">
    <text evidence="5 17">Belongs to the aspartokinase family.</text>
</comment>
<proteinExistence type="inferred from homology"/>
<dbReference type="SUPFAM" id="SSF55021">
    <property type="entry name" value="ACT-like"/>
    <property type="match status" value="2"/>
</dbReference>
<keyword evidence="10 17" id="KW-0418">Kinase</keyword>
<dbReference type="PANTHER" id="PTHR21499">
    <property type="entry name" value="ASPARTATE KINASE"/>
    <property type="match status" value="1"/>
</dbReference>
<keyword evidence="21" id="KW-1185">Reference proteome</keyword>
<protein>
    <recommendedName>
        <fullName evidence="17">Aspartokinase</fullName>
        <ecNumber evidence="17">2.7.2.4</ecNumber>
    </recommendedName>
</protein>